<dbReference type="AlphaFoldDB" id="A0A923KZW0"/>
<protein>
    <submittedName>
        <fullName evidence="7">US12 family protein</fullName>
    </submittedName>
</protein>
<gene>
    <name evidence="7" type="ORF">H8K47_15550</name>
</gene>
<feature type="transmembrane region" description="Helical" evidence="6">
    <location>
        <begin position="54"/>
        <end position="71"/>
    </location>
</feature>
<dbReference type="Proteomes" id="UP000612361">
    <property type="component" value="Unassembled WGS sequence"/>
</dbReference>
<dbReference type="RefSeq" id="WP_186882318.1">
    <property type="nucleotide sequence ID" value="NZ_JACOGG010000020.1"/>
</dbReference>
<dbReference type="PANTHER" id="PTHR23291:SF50">
    <property type="entry name" value="PROTEIN LIFEGUARD 4"/>
    <property type="match status" value="1"/>
</dbReference>
<comment type="caution">
    <text evidence="7">The sequence shown here is derived from an EMBL/GenBank/DDBJ whole genome shotgun (WGS) entry which is preliminary data.</text>
</comment>
<feature type="transmembrane region" description="Helical" evidence="6">
    <location>
        <begin position="199"/>
        <end position="218"/>
    </location>
</feature>
<proteinExistence type="inferred from homology"/>
<feature type="transmembrane region" description="Helical" evidence="6">
    <location>
        <begin position="21"/>
        <end position="48"/>
    </location>
</feature>
<dbReference type="InterPro" id="IPR006214">
    <property type="entry name" value="Bax_inhibitor_1-related"/>
</dbReference>
<feature type="transmembrane region" description="Helical" evidence="6">
    <location>
        <begin position="169"/>
        <end position="187"/>
    </location>
</feature>
<organism evidence="7 8">
    <name type="scientific">Undibacterium rugosum</name>
    <dbReference type="NCBI Taxonomy" id="2762291"/>
    <lineage>
        <taxon>Bacteria</taxon>
        <taxon>Pseudomonadati</taxon>
        <taxon>Pseudomonadota</taxon>
        <taxon>Betaproteobacteria</taxon>
        <taxon>Burkholderiales</taxon>
        <taxon>Oxalobacteraceae</taxon>
        <taxon>Undibacterium</taxon>
    </lineage>
</organism>
<keyword evidence="3 6" id="KW-0812">Transmembrane</keyword>
<dbReference type="GO" id="GO:0005886">
    <property type="term" value="C:plasma membrane"/>
    <property type="evidence" value="ECO:0007669"/>
    <property type="project" value="TreeGrafter"/>
</dbReference>
<evidence type="ECO:0000256" key="2">
    <source>
        <dbReference type="ARBA" id="ARBA00010350"/>
    </source>
</evidence>
<keyword evidence="4 6" id="KW-1133">Transmembrane helix</keyword>
<feature type="transmembrane region" description="Helical" evidence="6">
    <location>
        <begin position="145"/>
        <end position="163"/>
    </location>
</feature>
<evidence type="ECO:0000256" key="4">
    <source>
        <dbReference type="ARBA" id="ARBA00022989"/>
    </source>
</evidence>
<sequence>MQLAGSEHSFGGSRERFIAKVFNHLGGAILAFTAVEVLIFSSGLSVAINQAMRALPWIAIMGAFILISWLASRAAHQVESLAAQYAALGVFIVAEAIIFVPLLTIANQVAPGAISNAGLITVFATLGLVGIAYVSRKDFSFLGSILKWGGLLALVTILCGAIFGFQLGMFFSIAMIGLAGGAILYDASNIIHHYPEDRYVGAALELFASVAMMFWYVLRLFLRR</sequence>
<feature type="transmembrane region" description="Helical" evidence="6">
    <location>
        <begin position="112"/>
        <end position="133"/>
    </location>
</feature>
<comment type="subcellular location">
    <subcellularLocation>
        <location evidence="1">Membrane</location>
        <topology evidence="1">Multi-pass membrane protein</topology>
    </subcellularLocation>
</comment>
<keyword evidence="8" id="KW-1185">Reference proteome</keyword>
<evidence type="ECO:0000313" key="7">
    <source>
        <dbReference type="EMBL" id="MBC3936783.1"/>
    </source>
</evidence>
<accession>A0A923KZW0</accession>
<evidence type="ECO:0000256" key="5">
    <source>
        <dbReference type="ARBA" id="ARBA00023136"/>
    </source>
</evidence>
<evidence type="ECO:0000256" key="3">
    <source>
        <dbReference type="ARBA" id="ARBA00022692"/>
    </source>
</evidence>
<evidence type="ECO:0000256" key="6">
    <source>
        <dbReference type="RuleBase" id="RU004379"/>
    </source>
</evidence>
<dbReference type="EMBL" id="JACOGG010000020">
    <property type="protein sequence ID" value="MBC3936783.1"/>
    <property type="molecule type" value="Genomic_DNA"/>
</dbReference>
<reference evidence="7" key="1">
    <citation type="submission" date="2020-08" db="EMBL/GenBank/DDBJ databases">
        <title>Novel species isolated from subtropical streams in China.</title>
        <authorList>
            <person name="Lu H."/>
        </authorList>
    </citation>
    <scope>NUCLEOTIDE SEQUENCE</scope>
    <source>
        <strain evidence="7">CY7W</strain>
    </source>
</reference>
<evidence type="ECO:0000256" key="1">
    <source>
        <dbReference type="ARBA" id="ARBA00004141"/>
    </source>
</evidence>
<dbReference type="Pfam" id="PF01027">
    <property type="entry name" value="Bax1-I"/>
    <property type="match status" value="1"/>
</dbReference>
<evidence type="ECO:0000313" key="8">
    <source>
        <dbReference type="Proteomes" id="UP000612361"/>
    </source>
</evidence>
<comment type="similarity">
    <text evidence="2 6">Belongs to the BI1 family.</text>
</comment>
<feature type="transmembrane region" description="Helical" evidence="6">
    <location>
        <begin position="83"/>
        <end position="106"/>
    </location>
</feature>
<name>A0A923KZW0_9BURK</name>
<keyword evidence="5 6" id="KW-0472">Membrane</keyword>
<dbReference type="PANTHER" id="PTHR23291">
    <property type="entry name" value="BAX INHIBITOR-RELATED"/>
    <property type="match status" value="1"/>
</dbReference>